<dbReference type="RefSeq" id="WP_216836210.1">
    <property type="nucleotide sequence ID" value="NZ_JAFNJS010000002.1"/>
</dbReference>
<name>A0ABV7BVA9_9PROT</name>
<gene>
    <name evidence="1" type="ORF">ACFOD3_09685</name>
</gene>
<dbReference type="Proteomes" id="UP001595420">
    <property type="component" value="Unassembled WGS sequence"/>
</dbReference>
<evidence type="ECO:0000313" key="2">
    <source>
        <dbReference type="Proteomes" id="UP001595420"/>
    </source>
</evidence>
<keyword evidence="2" id="KW-1185">Reference proteome</keyword>
<comment type="caution">
    <text evidence="1">The sequence shown here is derived from an EMBL/GenBank/DDBJ whole genome shotgun (WGS) entry which is preliminary data.</text>
</comment>
<dbReference type="EMBL" id="JBHRSB010000002">
    <property type="protein sequence ID" value="MFC3000164.1"/>
    <property type="molecule type" value="Genomic_DNA"/>
</dbReference>
<proteinExistence type="predicted"/>
<reference evidence="2" key="1">
    <citation type="journal article" date="2019" name="Int. J. Syst. Evol. Microbiol.">
        <title>The Global Catalogue of Microorganisms (GCM) 10K type strain sequencing project: providing services to taxonomists for standard genome sequencing and annotation.</title>
        <authorList>
            <consortium name="The Broad Institute Genomics Platform"/>
            <consortium name="The Broad Institute Genome Sequencing Center for Infectious Disease"/>
            <person name="Wu L."/>
            <person name="Ma J."/>
        </authorList>
    </citation>
    <scope>NUCLEOTIDE SEQUENCE [LARGE SCALE GENOMIC DNA]</scope>
    <source>
        <strain evidence="2">CGMCC 1.16855</strain>
    </source>
</reference>
<evidence type="ECO:0008006" key="3">
    <source>
        <dbReference type="Google" id="ProtNLM"/>
    </source>
</evidence>
<evidence type="ECO:0000313" key="1">
    <source>
        <dbReference type="EMBL" id="MFC3000164.1"/>
    </source>
</evidence>
<accession>A0ABV7BVA9</accession>
<organism evidence="1 2">
    <name type="scientific">Falsiroseomonas tokyonensis</name>
    <dbReference type="NCBI Taxonomy" id="430521"/>
    <lineage>
        <taxon>Bacteria</taxon>
        <taxon>Pseudomonadati</taxon>
        <taxon>Pseudomonadota</taxon>
        <taxon>Alphaproteobacteria</taxon>
        <taxon>Acetobacterales</taxon>
        <taxon>Roseomonadaceae</taxon>
        <taxon>Falsiroseomonas</taxon>
    </lineage>
</organism>
<sequence>MLQATAPRIVVTGDLLRPQDKLFKSSQNGNILWFHRLVRRSLARATGLPVQALLWDEPGIAPPGSDVLGFDTPGFYAAAGVTPDVEGWVAVFDAMDLPREAAARLAAPFAGAAAVVGFELTELQKRLLTLAGIPWLDVNIHPYRFGPDVLFAIQTDHPEILARLLPHHAEDHVFEPWADLLAATAVKMPPHRPIETACLLVGQTQVDRALIRQGRLLDLSHFGPALHAVLGPEAPVLFKPHPYNPDGFGLHHVGLPLSRIRETRENAYVLLAQDAIRTVVGVSSSVVAEARFFGKEGVFLGTPPMTIAPRRADLSPGRHASVVDAWLSADFWRDLLAPVVAVTAPDGRRPVLPPNALRTSLRQFWGWDEIFFQLPWDLAQARAKERG</sequence>
<protein>
    <recommendedName>
        <fullName evidence="3">Capsule polysaccharide biosynthesis protein</fullName>
    </recommendedName>
</protein>